<protein>
    <submittedName>
        <fullName evidence="2">Uncharacterized protein</fullName>
    </submittedName>
</protein>
<feature type="region of interest" description="Disordered" evidence="1">
    <location>
        <begin position="173"/>
        <end position="197"/>
    </location>
</feature>
<accession>M2Y136</accession>
<dbReference type="Proteomes" id="UP000016933">
    <property type="component" value="Unassembled WGS sequence"/>
</dbReference>
<reference evidence="2 3" key="2">
    <citation type="journal article" date="2012" name="PLoS Pathog.">
        <title>Diverse lifestyles and strategies of plant pathogenesis encoded in the genomes of eighteen Dothideomycetes fungi.</title>
        <authorList>
            <person name="Ohm R.A."/>
            <person name="Feau N."/>
            <person name="Henrissat B."/>
            <person name="Schoch C.L."/>
            <person name="Horwitz B.A."/>
            <person name="Barry K.W."/>
            <person name="Condon B.J."/>
            <person name="Copeland A.C."/>
            <person name="Dhillon B."/>
            <person name="Glaser F."/>
            <person name="Hesse C.N."/>
            <person name="Kosti I."/>
            <person name="LaButti K."/>
            <person name="Lindquist E.A."/>
            <person name="Lucas S."/>
            <person name="Salamov A.A."/>
            <person name="Bradshaw R.E."/>
            <person name="Ciuffetti L."/>
            <person name="Hamelin R.C."/>
            <person name="Kema G.H.J."/>
            <person name="Lawrence C."/>
            <person name="Scott J.A."/>
            <person name="Spatafora J.W."/>
            <person name="Turgeon B.G."/>
            <person name="de Wit P.J.G.M."/>
            <person name="Zhong S."/>
            <person name="Goodwin S.B."/>
            <person name="Grigoriev I.V."/>
        </authorList>
    </citation>
    <scope>NUCLEOTIDE SEQUENCE [LARGE SCALE GENOMIC DNA]</scope>
    <source>
        <strain evidence="3">NZE10 / CBS 128990</strain>
    </source>
</reference>
<evidence type="ECO:0000313" key="3">
    <source>
        <dbReference type="Proteomes" id="UP000016933"/>
    </source>
</evidence>
<dbReference type="OrthoDB" id="5150743at2759"/>
<dbReference type="STRING" id="675120.M2Y136"/>
<keyword evidence="3" id="KW-1185">Reference proteome</keyword>
<dbReference type="OMA" id="NQWIWER"/>
<name>M2Y136_DOTSN</name>
<dbReference type="EMBL" id="KB446546">
    <property type="protein sequence ID" value="EME39019.1"/>
    <property type="molecule type" value="Genomic_DNA"/>
</dbReference>
<gene>
    <name evidence="2" type="ORF">DOTSEDRAFT_75644</name>
</gene>
<evidence type="ECO:0000313" key="2">
    <source>
        <dbReference type="EMBL" id="EME39019.1"/>
    </source>
</evidence>
<sequence>MDHPYVAFHLSDETIVRSSDSLSDLHDDNLQTVLQQCQHIQAAVELEIRRRGMPVSSQRSEITSTHYERIEKTAESLKVLERLDYRACKHVCVAREALESEQANRSFQLYREFLQDVMRHCGPEMVLLSAVGLGKQRVATMTIQDRVALVRTIKEAGSILVFPALSRLAEEHGVTRERGTRKRRQIEGVGPEPLRNRRQQCTTDCRDANPMRTGRRIEHTYSHAPTSGISILGEPFADAIRDSHQWKWERELAMGTATDCLTALVPKDRGFDIAINALVGWEKGTQLIEGLELMLQKISQ</sequence>
<dbReference type="eggNOG" id="ENOG502STNM">
    <property type="taxonomic scope" value="Eukaryota"/>
</dbReference>
<organism evidence="2 3">
    <name type="scientific">Dothistroma septosporum (strain NZE10 / CBS 128990)</name>
    <name type="common">Red band needle blight fungus</name>
    <name type="synonym">Mycosphaerella pini</name>
    <dbReference type="NCBI Taxonomy" id="675120"/>
    <lineage>
        <taxon>Eukaryota</taxon>
        <taxon>Fungi</taxon>
        <taxon>Dikarya</taxon>
        <taxon>Ascomycota</taxon>
        <taxon>Pezizomycotina</taxon>
        <taxon>Dothideomycetes</taxon>
        <taxon>Dothideomycetidae</taxon>
        <taxon>Mycosphaerellales</taxon>
        <taxon>Mycosphaerellaceae</taxon>
        <taxon>Dothistroma</taxon>
    </lineage>
</organism>
<dbReference type="AlphaFoldDB" id="M2Y136"/>
<dbReference type="HOGENOM" id="CLU_1008243_0_0_1"/>
<evidence type="ECO:0000256" key="1">
    <source>
        <dbReference type="SAM" id="MobiDB-lite"/>
    </source>
</evidence>
<reference evidence="3" key="1">
    <citation type="journal article" date="2012" name="PLoS Genet.">
        <title>The genomes of the fungal plant pathogens Cladosporium fulvum and Dothistroma septosporum reveal adaptation to different hosts and lifestyles but also signatures of common ancestry.</title>
        <authorList>
            <person name="de Wit P.J.G.M."/>
            <person name="van der Burgt A."/>
            <person name="Oekmen B."/>
            <person name="Stergiopoulos I."/>
            <person name="Abd-Elsalam K.A."/>
            <person name="Aerts A.L."/>
            <person name="Bahkali A.H."/>
            <person name="Beenen H.G."/>
            <person name="Chettri P."/>
            <person name="Cox M.P."/>
            <person name="Datema E."/>
            <person name="de Vries R.P."/>
            <person name="Dhillon B."/>
            <person name="Ganley A.R."/>
            <person name="Griffiths S.A."/>
            <person name="Guo Y."/>
            <person name="Hamelin R.C."/>
            <person name="Henrissat B."/>
            <person name="Kabir M.S."/>
            <person name="Jashni M.K."/>
            <person name="Kema G."/>
            <person name="Klaubauf S."/>
            <person name="Lapidus A."/>
            <person name="Levasseur A."/>
            <person name="Lindquist E."/>
            <person name="Mehrabi R."/>
            <person name="Ohm R.A."/>
            <person name="Owen T.J."/>
            <person name="Salamov A."/>
            <person name="Schwelm A."/>
            <person name="Schijlen E."/>
            <person name="Sun H."/>
            <person name="van den Burg H.A."/>
            <person name="van Ham R.C.H.J."/>
            <person name="Zhang S."/>
            <person name="Goodwin S.B."/>
            <person name="Grigoriev I.V."/>
            <person name="Collemare J."/>
            <person name="Bradshaw R.E."/>
        </authorList>
    </citation>
    <scope>NUCLEOTIDE SEQUENCE [LARGE SCALE GENOMIC DNA]</scope>
    <source>
        <strain evidence="3">NZE10 / CBS 128990</strain>
    </source>
</reference>
<proteinExistence type="predicted"/>